<dbReference type="Proteomes" id="UP000789525">
    <property type="component" value="Unassembled WGS sequence"/>
</dbReference>
<sequence length="49" mass="5109">FGSATSDVLALVCQALATSAPYGAVIRTALNQEYAQIFIIGIQEAHTAI</sequence>
<reference evidence="1" key="1">
    <citation type="submission" date="2021-06" db="EMBL/GenBank/DDBJ databases">
        <authorList>
            <person name="Kallberg Y."/>
            <person name="Tangrot J."/>
            <person name="Rosling A."/>
        </authorList>
    </citation>
    <scope>NUCLEOTIDE SEQUENCE</scope>
    <source>
        <strain evidence="1">CL356</strain>
    </source>
</reference>
<organism evidence="1 2">
    <name type="scientific">Acaulospora colombiana</name>
    <dbReference type="NCBI Taxonomy" id="27376"/>
    <lineage>
        <taxon>Eukaryota</taxon>
        <taxon>Fungi</taxon>
        <taxon>Fungi incertae sedis</taxon>
        <taxon>Mucoromycota</taxon>
        <taxon>Glomeromycotina</taxon>
        <taxon>Glomeromycetes</taxon>
        <taxon>Diversisporales</taxon>
        <taxon>Acaulosporaceae</taxon>
        <taxon>Acaulospora</taxon>
    </lineage>
</organism>
<keyword evidence="2" id="KW-1185">Reference proteome</keyword>
<evidence type="ECO:0000313" key="1">
    <source>
        <dbReference type="EMBL" id="CAG8686885.1"/>
    </source>
</evidence>
<accession>A0ACA9P343</accession>
<protein>
    <submittedName>
        <fullName evidence="1">6793_t:CDS:1</fullName>
    </submittedName>
</protein>
<gene>
    <name evidence="1" type="ORF">ACOLOM_LOCUS9627</name>
</gene>
<feature type="non-terminal residue" evidence="1">
    <location>
        <position position="1"/>
    </location>
</feature>
<name>A0ACA9P343_9GLOM</name>
<comment type="caution">
    <text evidence="1">The sequence shown here is derived from an EMBL/GenBank/DDBJ whole genome shotgun (WGS) entry which is preliminary data.</text>
</comment>
<evidence type="ECO:0000313" key="2">
    <source>
        <dbReference type="Proteomes" id="UP000789525"/>
    </source>
</evidence>
<proteinExistence type="predicted"/>
<dbReference type="EMBL" id="CAJVPT010028460">
    <property type="protein sequence ID" value="CAG8686885.1"/>
    <property type="molecule type" value="Genomic_DNA"/>
</dbReference>